<dbReference type="InterPro" id="IPR036378">
    <property type="entry name" value="FAS1_dom_sf"/>
</dbReference>
<evidence type="ECO:0000313" key="5">
    <source>
        <dbReference type="Proteomes" id="UP001205105"/>
    </source>
</evidence>
<dbReference type="EMBL" id="JADXDR010000097">
    <property type="protein sequence ID" value="KAI7839592.1"/>
    <property type="molecule type" value="Genomic_DNA"/>
</dbReference>
<dbReference type="Proteomes" id="UP001205105">
    <property type="component" value="Unassembled WGS sequence"/>
</dbReference>
<dbReference type="GO" id="GO:0005615">
    <property type="term" value="C:extracellular space"/>
    <property type="evidence" value="ECO:0007669"/>
    <property type="project" value="TreeGrafter"/>
</dbReference>
<feature type="compositionally biased region" description="Low complexity" evidence="1">
    <location>
        <begin position="183"/>
        <end position="202"/>
    </location>
</feature>
<organism evidence="4 5">
    <name type="scientific">Chlorella ohadii</name>
    <dbReference type="NCBI Taxonomy" id="2649997"/>
    <lineage>
        <taxon>Eukaryota</taxon>
        <taxon>Viridiplantae</taxon>
        <taxon>Chlorophyta</taxon>
        <taxon>core chlorophytes</taxon>
        <taxon>Trebouxiophyceae</taxon>
        <taxon>Chlorellales</taxon>
        <taxon>Chlorellaceae</taxon>
        <taxon>Chlorella clade</taxon>
        <taxon>Chlorella</taxon>
    </lineage>
</organism>
<dbReference type="SMART" id="SM00554">
    <property type="entry name" value="FAS1"/>
    <property type="match status" value="2"/>
</dbReference>
<feature type="region of interest" description="Disordered" evidence="1">
    <location>
        <begin position="181"/>
        <end position="202"/>
    </location>
</feature>
<evidence type="ECO:0000313" key="4">
    <source>
        <dbReference type="EMBL" id="KAI7839592.1"/>
    </source>
</evidence>
<sequence>MALLKSALLVVLLAGAAAATLPEALKALPDLSELAGLLEKNPGAYVGEGFSGTLLAPTNQAFKALRAAAKEEGVKLDATTTLQTLLYHVLPTSYKLADLADGVSAPTNQGTPIEIKYVDGKPLFVGEGSVAGIADVSRNLDIGAGNAVMHVIDTVLLPTQLFKGQKLTAKGLVKESKAIPEPTVGTGAAGTTSGTTAGAAGAATGSTAGAGVDAASVTAGTDAGLNLGADGSLLSGPITGDLLDTAFAALFEANLTSLVTWLDEVPEITELLLSGEFAGTLFAPTNAAIDAWLSALPPKAAPQPIDIRSVLLAHLVNDTALFANDFEDGQELTTMAGTALTMDVRKRDGRVRVTDEQGVRATVSNDLQISNSAINIVDRVLAPAELLSSAEEQQEGPVEAPAPVEVAPVSSAVARSMAALVPAAALLAAALLA</sequence>
<dbReference type="PROSITE" id="PS50213">
    <property type="entry name" value="FAS1"/>
    <property type="match status" value="2"/>
</dbReference>
<dbReference type="Gene3D" id="2.30.180.10">
    <property type="entry name" value="FAS1 domain"/>
    <property type="match status" value="2"/>
</dbReference>
<evidence type="ECO:0000256" key="2">
    <source>
        <dbReference type="SAM" id="SignalP"/>
    </source>
</evidence>
<proteinExistence type="predicted"/>
<accession>A0AAD5DL10</accession>
<name>A0AAD5DL10_9CHLO</name>
<dbReference type="SUPFAM" id="SSF82153">
    <property type="entry name" value="FAS1 domain"/>
    <property type="match status" value="2"/>
</dbReference>
<dbReference type="AlphaFoldDB" id="A0AAD5DL10"/>
<dbReference type="PANTHER" id="PTHR10900">
    <property type="entry name" value="PERIOSTIN-RELATED"/>
    <property type="match status" value="1"/>
</dbReference>
<evidence type="ECO:0000259" key="3">
    <source>
        <dbReference type="PROSITE" id="PS50213"/>
    </source>
</evidence>
<keyword evidence="5" id="KW-1185">Reference proteome</keyword>
<dbReference type="InterPro" id="IPR050904">
    <property type="entry name" value="Adhesion/Biosynth-related"/>
</dbReference>
<gene>
    <name evidence="4" type="ORF">COHA_006659</name>
</gene>
<evidence type="ECO:0000256" key="1">
    <source>
        <dbReference type="SAM" id="MobiDB-lite"/>
    </source>
</evidence>
<comment type="caution">
    <text evidence="4">The sequence shown here is derived from an EMBL/GenBank/DDBJ whole genome shotgun (WGS) entry which is preliminary data.</text>
</comment>
<dbReference type="InterPro" id="IPR000782">
    <property type="entry name" value="FAS1_domain"/>
</dbReference>
<dbReference type="PANTHER" id="PTHR10900:SF77">
    <property type="entry name" value="FI19380P1"/>
    <property type="match status" value="1"/>
</dbReference>
<feature type="domain" description="FAS1" evidence="3">
    <location>
        <begin position="242"/>
        <end position="381"/>
    </location>
</feature>
<protein>
    <recommendedName>
        <fullName evidence="3">FAS1 domain-containing protein</fullName>
    </recommendedName>
</protein>
<feature type="chain" id="PRO_5042183000" description="FAS1 domain-containing protein" evidence="2">
    <location>
        <begin position="19"/>
        <end position="433"/>
    </location>
</feature>
<keyword evidence="2" id="KW-0732">Signal</keyword>
<reference evidence="4" key="1">
    <citation type="submission" date="2020-11" db="EMBL/GenBank/DDBJ databases">
        <title>Chlorella ohadii genome sequencing and assembly.</title>
        <authorList>
            <person name="Murik O."/>
            <person name="Treves H."/>
            <person name="Kedem I."/>
            <person name="Shotland Y."/>
            <person name="Kaplan A."/>
        </authorList>
    </citation>
    <scope>NUCLEOTIDE SEQUENCE</scope>
    <source>
        <strain evidence="4">1</strain>
    </source>
</reference>
<dbReference type="Pfam" id="PF02469">
    <property type="entry name" value="Fasciclin"/>
    <property type="match status" value="2"/>
</dbReference>
<feature type="domain" description="FAS1" evidence="3">
    <location>
        <begin position="5"/>
        <end position="156"/>
    </location>
</feature>
<feature type="signal peptide" evidence="2">
    <location>
        <begin position="1"/>
        <end position="18"/>
    </location>
</feature>